<comment type="caution">
    <text evidence="1">The sequence shown here is derived from an EMBL/GenBank/DDBJ whole genome shotgun (WGS) entry which is preliminary data.</text>
</comment>
<dbReference type="AlphaFoldDB" id="A0AAV4XN93"/>
<dbReference type="EMBL" id="BPLR01000681">
    <property type="protein sequence ID" value="GIY96621.1"/>
    <property type="molecule type" value="Genomic_DNA"/>
</dbReference>
<name>A0AAV4XN93_CAEEX</name>
<protein>
    <submittedName>
        <fullName evidence="1">Uncharacterized protein</fullName>
    </submittedName>
</protein>
<organism evidence="1 2">
    <name type="scientific">Caerostris extrusa</name>
    <name type="common">Bark spider</name>
    <name type="synonym">Caerostris bankana</name>
    <dbReference type="NCBI Taxonomy" id="172846"/>
    <lineage>
        <taxon>Eukaryota</taxon>
        <taxon>Metazoa</taxon>
        <taxon>Ecdysozoa</taxon>
        <taxon>Arthropoda</taxon>
        <taxon>Chelicerata</taxon>
        <taxon>Arachnida</taxon>
        <taxon>Araneae</taxon>
        <taxon>Araneomorphae</taxon>
        <taxon>Entelegynae</taxon>
        <taxon>Araneoidea</taxon>
        <taxon>Araneidae</taxon>
        <taxon>Caerostris</taxon>
    </lineage>
</organism>
<proteinExistence type="predicted"/>
<accession>A0AAV4XN93</accession>
<keyword evidence="2" id="KW-1185">Reference proteome</keyword>
<reference evidence="1 2" key="1">
    <citation type="submission" date="2021-06" db="EMBL/GenBank/DDBJ databases">
        <title>Caerostris extrusa draft genome.</title>
        <authorList>
            <person name="Kono N."/>
            <person name="Arakawa K."/>
        </authorList>
    </citation>
    <scope>NUCLEOTIDE SEQUENCE [LARGE SCALE GENOMIC DNA]</scope>
</reference>
<evidence type="ECO:0000313" key="1">
    <source>
        <dbReference type="EMBL" id="GIY96621.1"/>
    </source>
</evidence>
<dbReference type="Proteomes" id="UP001054945">
    <property type="component" value="Unassembled WGS sequence"/>
</dbReference>
<sequence length="88" mass="10152">MPICLRTAIAFMDRPSNDETRVTPLVNGTAIDPLVNSTESASYTICWLSLLLFRGPRSRRKVRLQCYLNKRLFALEIETFCPMKMCYC</sequence>
<evidence type="ECO:0000313" key="2">
    <source>
        <dbReference type="Proteomes" id="UP001054945"/>
    </source>
</evidence>
<gene>
    <name evidence="1" type="ORF">CEXT_749551</name>
</gene>